<keyword evidence="5" id="KW-1185">Reference proteome</keyword>
<organism evidence="4 5">
    <name type="scientific">Riccia fluitans</name>
    <dbReference type="NCBI Taxonomy" id="41844"/>
    <lineage>
        <taxon>Eukaryota</taxon>
        <taxon>Viridiplantae</taxon>
        <taxon>Streptophyta</taxon>
        <taxon>Embryophyta</taxon>
        <taxon>Marchantiophyta</taxon>
        <taxon>Marchantiopsida</taxon>
        <taxon>Marchantiidae</taxon>
        <taxon>Marchantiales</taxon>
        <taxon>Ricciaceae</taxon>
        <taxon>Riccia</taxon>
    </lineage>
</organism>
<dbReference type="PRINTS" id="PR00411">
    <property type="entry name" value="PNDRDTASEI"/>
</dbReference>
<dbReference type="Proteomes" id="UP001605036">
    <property type="component" value="Unassembled WGS sequence"/>
</dbReference>
<comment type="caution">
    <text evidence="4">The sequence shown here is derived from an EMBL/GenBank/DDBJ whole genome shotgun (WGS) entry which is preliminary data.</text>
</comment>
<evidence type="ECO:0000256" key="2">
    <source>
        <dbReference type="ARBA" id="ARBA00006599"/>
    </source>
</evidence>
<dbReference type="GO" id="GO:0016117">
    <property type="term" value="P:carotenoid biosynthetic process"/>
    <property type="evidence" value="ECO:0007669"/>
    <property type="project" value="UniProtKB-ARBA"/>
</dbReference>
<reference evidence="4 5" key="1">
    <citation type="submission" date="2024-09" db="EMBL/GenBank/DDBJ databases">
        <title>Chromosome-scale assembly of Riccia fluitans.</title>
        <authorList>
            <person name="Paukszto L."/>
            <person name="Sawicki J."/>
            <person name="Karawczyk K."/>
            <person name="Piernik-Szablinska J."/>
            <person name="Szczecinska M."/>
            <person name="Mazdziarz M."/>
        </authorList>
    </citation>
    <scope>NUCLEOTIDE SEQUENCE [LARGE SCALE GENOMIC DNA]</scope>
    <source>
        <strain evidence="4">Rf_01</strain>
        <tissue evidence="4">Aerial parts of the thallus</tissue>
    </source>
</reference>
<dbReference type="InterPro" id="IPR036188">
    <property type="entry name" value="FAD/NAD-bd_sf"/>
</dbReference>
<evidence type="ECO:0000313" key="5">
    <source>
        <dbReference type="Proteomes" id="UP001605036"/>
    </source>
</evidence>
<proteinExistence type="inferred from homology"/>
<dbReference type="AlphaFoldDB" id="A0ABD1XPF4"/>
<sequence length="633" mass="69850">MLVELSVNMSTSCSLERVFSPRSSPFSSSKGTITWIDGRGLIVCRGKEEQSGCSAAKHGNNLRHVKETGSTDCSTSAATGSLPHSWKSSCKAAASFKSLLMTAQEETVGGIARLNRSSYVRRTVQRRCVSPSTPVVTNVLVPSREQFADETDYMKAGGEFIDLVQLQAKKPLQQAKIAEKLKPLSNELFDLVVIGCGPAGVSLAAEAAKQGLNVGLVGPDLPFTNNYGVWEDEFAALGLENCIEQTWKDSAMYFESDTPLLIGRAYGRVDRHLLHEELLKRCADGGVQYLDTEVERISDADENGSTVMCSNGAMIRCRLVTVASGAAAGRFLEYEPGGPGTTVQTAYGMEVECDNFNCDPEIMIFMDYRDYQSWGTEPCPDSEEFKNVPSFLYAMPVSKTRVFFEETCLAARPTMSFNLLKERLLIRLKAMGIKVLHMYEEEWSYIPVGATLPDTTQQHLGFGAAASMVHPATGYSVVRSLSEAPHYAAAIASALRSGTKNFNGYSLSSQSWKQPKAAALEAWNALWPMERKRQRAFFLFGLELILQLDLTGIREFFGTFFELPDWLWKGFLAAKLSSLDLVTFALFTFMVAPNSLRYRLVKHLMSDPSGLYLIRTYIGLKGSPELPASKETR</sequence>
<accession>A0ABD1XPF4</accession>
<gene>
    <name evidence="4" type="ORF">R1flu_022529</name>
</gene>
<dbReference type="Pfam" id="PF05834">
    <property type="entry name" value="Lycopene_cycl"/>
    <property type="match status" value="1"/>
</dbReference>
<dbReference type="PANTHER" id="PTHR39757">
    <property type="match status" value="1"/>
</dbReference>
<name>A0ABD1XPF4_9MARC</name>
<dbReference type="InterPro" id="IPR010108">
    <property type="entry name" value="Lycopene_cyclase_b/e"/>
</dbReference>
<evidence type="ECO:0000256" key="1">
    <source>
        <dbReference type="ARBA" id="ARBA00004829"/>
    </source>
</evidence>
<dbReference type="NCBIfam" id="TIGR01790">
    <property type="entry name" value="carotene-cycl"/>
    <property type="match status" value="1"/>
</dbReference>
<evidence type="ECO:0008006" key="6">
    <source>
        <dbReference type="Google" id="ProtNLM"/>
    </source>
</evidence>
<evidence type="ECO:0000313" key="4">
    <source>
        <dbReference type="EMBL" id="KAL2610837.1"/>
    </source>
</evidence>
<dbReference type="Gene3D" id="3.50.50.60">
    <property type="entry name" value="FAD/NAD(P)-binding domain"/>
    <property type="match status" value="1"/>
</dbReference>
<dbReference type="EMBL" id="JBHFFA010000007">
    <property type="protein sequence ID" value="KAL2610837.1"/>
    <property type="molecule type" value="Genomic_DNA"/>
</dbReference>
<dbReference type="SUPFAM" id="SSF51905">
    <property type="entry name" value="FAD/NAD(P)-binding domain"/>
    <property type="match status" value="1"/>
</dbReference>
<comment type="pathway">
    <text evidence="1">Carotenoid biosynthesis.</text>
</comment>
<dbReference type="PANTHER" id="PTHR39757:SF3">
    <property type="entry name" value="LYCOPENE EPSILON CYCLASE, CHLOROPLASTIC"/>
    <property type="match status" value="1"/>
</dbReference>
<comment type="similarity">
    <text evidence="2">Belongs to the lycopene cyclase family.</text>
</comment>
<keyword evidence="3" id="KW-0413">Isomerase</keyword>
<protein>
    <recommendedName>
        <fullName evidence="6">Lycopene epsilon cyclase</fullName>
    </recommendedName>
</protein>
<dbReference type="GO" id="GO:0016860">
    <property type="term" value="F:intramolecular oxidoreductase activity"/>
    <property type="evidence" value="ECO:0007669"/>
    <property type="project" value="UniProtKB-ARBA"/>
</dbReference>
<evidence type="ECO:0000256" key="3">
    <source>
        <dbReference type="ARBA" id="ARBA00023235"/>
    </source>
</evidence>